<keyword evidence="13" id="KW-1185">Reference proteome</keyword>
<dbReference type="GO" id="GO:0016491">
    <property type="term" value="F:oxidoreductase activity"/>
    <property type="evidence" value="ECO:0007669"/>
    <property type="project" value="UniProtKB-KW"/>
</dbReference>
<dbReference type="Gene3D" id="3.90.180.10">
    <property type="entry name" value="Medium-chain alcohol dehydrogenases, catalytic domain"/>
    <property type="match status" value="2"/>
</dbReference>
<keyword evidence="5" id="KW-0521">NADP</keyword>
<keyword evidence="7" id="KW-0443">Lipid metabolism</keyword>
<evidence type="ECO:0000313" key="12">
    <source>
        <dbReference type="EMBL" id="KAK9803549.1"/>
    </source>
</evidence>
<dbReference type="PROSITE" id="PS50075">
    <property type="entry name" value="CARRIER"/>
    <property type="match status" value="1"/>
</dbReference>
<organism evidence="12 13">
    <name type="scientific">Symbiochloris irregularis</name>
    <dbReference type="NCBI Taxonomy" id="706552"/>
    <lineage>
        <taxon>Eukaryota</taxon>
        <taxon>Viridiplantae</taxon>
        <taxon>Chlorophyta</taxon>
        <taxon>core chlorophytes</taxon>
        <taxon>Trebouxiophyceae</taxon>
        <taxon>Trebouxiales</taxon>
        <taxon>Trebouxiaceae</taxon>
        <taxon>Symbiochloris</taxon>
    </lineage>
</organism>
<dbReference type="InterPro" id="IPR049391">
    <property type="entry name" value="FAS_pseudo-KR"/>
</dbReference>
<keyword evidence="9" id="KW-0511">Multifunctional enzyme</keyword>
<dbReference type="InterPro" id="IPR009081">
    <property type="entry name" value="PP-bd_ACP"/>
</dbReference>
<evidence type="ECO:0000256" key="10">
    <source>
        <dbReference type="SAM" id="MobiDB-lite"/>
    </source>
</evidence>
<dbReference type="InterPro" id="IPR011032">
    <property type="entry name" value="GroES-like_sf"/>
</dbReference>
<evidence type="ECO:0000256" key="6">
    <source>
        <dbReference type="ARBA" id="ARBA00023002"/>
    </source>
</evidence>
<evidence type="ECO:0000256" key="1">
    <source>
        <dbReference type="ARBA" id="ARBA00022450"/>
    </source>
</evidence>
<dbReference type="InterPro" id="IPR020843">
    <property type="entry name" value="ER"/>
</dbReference>
<feature type="domain" description="Carrier" evidence="11">
    <location>
        <begin position="711"/>
        <end position="790"/>
    </location>
</feature>
<dbReference type="CDD" id="cd05195">
    <property type="entry name" value="enoyl_red"/>
    <property type="match status" value="1"/>
</dbReference>
<dbReference type="SMART" id="SM00829">
    <property type="entry name" value="PKS_ER"/>
    <property type="match status" value="1"/>
</dbReference>
<dbReference type="AlphaFoldDB" id="A0AAW1P5R3"/>
<proteinExistence type="predicted"/>
<dbReference type="InterPro" id="IPR006162">
    <property type="entry name" value="Ppantetheine_attach_site"/>
</dbReference>
<dbReference type="SUPFAM" id="SSF51735">
    <property type="entry name" value="NAD(P)-binding Rossmann-fold domains"/>
    <property type="match status" value="2"/>
</dbReference>
<keyword evidence="2" id="KW-0444">Lipid biosynthesis</keyword>
<keyword evidence="8" id="KW-0275">Fatty acid biosynthesis</keyword>
<accession>A0AAW1P5R3</accession>
<sequence length="894" mass="97054">MARRPDFDKASEEDLVLRVASQEDVDSMLAIAISNMKASGYSVGEVGAGNGALTKQALVTCIKVPQSALLSYTAMDKEHSSDITRRVPHKTLAYKELTGPLGAAVFGMSKQQWQHTDGRAYGPCTSTDHWRQMLADAGLAEVSTVICPSNTTATFLYRKLPAAPPRVLFVEFPSLHADTPTMDSWLNEYRAALDEVDRDDGNPGTLWLYGTFEEQPGLLGFLHSARKEHKGNCVRALIGWGEPRLDYRSAHDAVGSLDLCVNVFKGGSHGIYAPLEAPYKHLKGEDECLHGAHLNFETYGNLKSAVWRENRPFPQDSSVVICDVTYGALNFRDVMLAYGKLSKQQMAHESGGDNIGFEFSGTTGGRQVMGSAINALATKVITRPNLLWDVPNDWSLAEAATVPTAYMTAYYALVMRGRLRSGMRVLIHSGTGAVGLAAIQICLHRGAEVFVTVGSAAKRQFLLGTFPKLQEDHIGDSRSTSFEGLASVRCLGHWGKLLEIGKYDILQGTPLSMRPMLNNISFEGIDVDRVMNHPDSTELEDLNKLVSEGLISGEVRPLPVTVYPRTHIEEAFRFLASGMHIGKFKVTTLDVGVPDEAEQIIQLAERMAPVGGIFHLAMYLADKLLANQTGESWNKVMHAKAHGAHNLDKASRRLDTLEHFVMWSSIVASAGNEGQTNYAAANAALDILAEKRREEGLPAMSVQWGVVDHVGVADKAIQDLLGSILTVMGLSASAVADSDTLSRLGIDSMQMVEVRSKLQRALGRSVALEDVQSMNIASIKVLEGVDEHAAPAVDDSAPVAEAVKDVALTRSAPVIEPCKIVDLSRDLPSLGPLKPAPLIKASYDPVMRKQPPPISHIDSISSLAPATPDRDLSDNHAFPLDRLLSSDRVTSDQT</sequence>
<protein>
    <recommendedName>
        <fullName evidence="11">Carrier domain-containing protein</fullName>
    </recommendedName>
</protein>
<dbReference type="InterPro" id="IPR036291">
    <property type="entry name" value="NAD(P)-bd_dom_sf"/>
</dbReference>
<feature type="region of interest" description="Disordered" evidence="10">
    <location>
        <begin position="845"/>
        <end position="878"/>
    </location>
</feature>
<evidence type="ECO:0000256" key="8">
    <source>
        <dbReference type="ARBA" id="ARBA00023160"/>
    </source>
</evidence>
<keyword evidence="6" id="KW-0560">Oxidoreductase</keyword>
<gene>
    <name evidence="12" type="ORF">WJX73_007935</name>
</gene>
<dbReference type="Pfam" id="PF08659">
    <property type="entry name" value="KR"/>
    <property type="match status" value="1"/>
</dbReference>
<dbReference type="PANTHER" id="PTHR43775">
    <property type="entry name" value="FATTY ACID SYNTHASE"/>
    <property type="match status" value="1"/>
</dbReference>
<evidence type="ECO:0000256" key="9">
    <source>
        <dbReference type="ARBA" id="ARBA00023268"/>
    </source>
</evidence>
<dbReference type="GO" id="GO:0006633">
    <property type="term" value="P:fatty acid biosynthetic process"/>
    <property type="evidence" value="ECO:0007669"/>
    <property type="project" value="UniProtKB-KW"/>
</dbReference>
<dbReference type="Pfam" id="PF00550">
    <property type="entry name" value="PP-binding"/>
    <property type="match status" value="1"/>
</dbReference>
<keyword evidence="4" id="KW-0276">Fatty acid metabolism</keyword>
<dbReference type="InterPro" id="IPR013968">
    <property type="entry name" value="PKS_KR"/>
</dbReference>
<reference evidence="12 13" key="1">
    <citation type="journal article" date="2024" name="Nat. Commun.">
        <title>Phylogenomics reveals the evolutionary origins of lichenization in chlorophyte algae.</title>
        <authorList>
            <person name="Puginier C."/>
            <person name="Libourel C."/>
            <person name="Otte J."/>
            <person name="Skaloud P."/>
            <person name="Haon M."/>
            <person name="Grisel S."/>
            <person name="Petersen M."/>
            <person name="Berrin J.G."/>
            <person name="Delaux P.M."/>
            <person name="Dal Grande F."/>
            <person name="Keller J."/>
        </authorList>
    </citation>
    <scope>NUCLEOTIDE SEQUENCE [LARGE SCALE GENOMIC DNA]</scope>
    <source>
        <strain evidence="12 13">SAG 2036</strain>
    </source>
</reference>
<comment type="caution">
    <text evidence="12">The sequence shown here is derived from an EMBL/GenBank/DDBJ whole genome shotgun (WGS) entry which is preliminary data.</text>
</comment>
<dbReference type="SUPFAM" id="SSF47336">
    <property type="entry name" value="ACP-like"/>
    <property type="match status" value="1"/>
</dbReference>
<dbReference type="Gene3D" id="3.40.50.720">
    <property type="entry name" value="NAD(P)-binding Rossmann-like Domain"/>
    <property type="match status" value="2"/>
</dbReference>
<evidence type="ECO:0000256" key="5">
    <source>
        <dbReference type="ARBA" id="ARBA00022857"/>
    </source>
</evidence>
<evidence type="ECO:0000313" key="13">
    <source>
        <dbReference type="Proteomes" id="UP001465755"/>
    </source>
</evidence>
<dbReference type="InterPro" id="IPR050091">
    <property type="entry name" value="PKS_NRPS_Biosynth_Enz"/>
</dbReference>
<evidence type="ECO:0000256" key="2">
    <source>
        <dbReference type="ARBA" id="ARBA00022516"/>
    </source>
</evidence>
<name>A0AAW1P5R3_9CHLO</name>
<dbReference type="InterPro" id="IPR036736">
    <property type="entry name" value="ACP-like_sf"/>
</dbReference>
<evidence type="ECO:0000259" key="11">
    <source>
        <dbReference type="PROSITE" id="PS50075"/>
    </source>
</evidence>
<dbReference type="GO" id="GO:0004312">
    <property type="term" value="F:fatty acid synthase activity"/>
    <property type="evidence" value="ECO:0007669"/>
    <property type="project" value="TreeGrafter"/>
</dbReference>
<keyword evidence="3" id="KW-0597">Phosphoprotein</keyword>
<dbReference type="SUPFAM" id="SSF50129">
    <property type="entry name" value="GroES-like"/>
    <property type="match status" value="1"/>
</dbReference>
<dbReference type="EMBL" id="JALJOQ010000058">
    <property type="protein sequence ID" value="KAK9803549.1"/>
    <property type="molecule type" value="Genomic_DNA"/>
</dbReference>
<dbReference type="PANTHER" id="PTHR43775:SF7">
    <property type="entry name" value="FATTY ACID SYNTHASE"/>
    <property type="match status" value="1"/>
</dbReference>
<evidence type="ECO:0000256" key="4">
    <source>
        <dbReference type="ARBA" id="ARBA00022832"/>
    </source>
</evidence>
<dbReference type="SMART" id="SM00822">
    <property type="entry name" value="PKS_KR"/>
    <property type="match status" value="1"/>
</dbReference>
<dbReference type="PROSITE" id="PS00012">
    <property type="entry name" value="PHOSPHOPANTETHEINE"/>
    <property type="match status" value="1"/>
</dbReference>
<dbReference type="Pfam" id="PF21149">
    <property type="entry name" value="FAS_pseudo-KR"/>
    <property type="match status" value="1"/>
</dbReference>
<evidence type="ECO:0000256" key="7">
    <source>
        <dbReference type="ARBA" id="ARBA00023098"/>
    </source>
</evidence>
<dbReference type="Proteomes" id="UP001465755">
    <property type="component" value="Unassembled WGS sequence"/>
</dbReference>
<dbReference type="InterPro" id="IPR057326">
    <property type="entry name" value="KR_dom"/>
</dbReference>
<evidence type="ECO:0000256" key="3">
    <source>
        <dbReference type="ARBA" id="ARBA00022553"/>
    </source>
</evidence>
<keyword evidence="1" id="KW-0596">Phosphopantetheine</keyword>